<evidence type="ECO:0000256" key="1">
    <source>
        <dbReference type="SAM" id="MobiDB-lite"/>
    </source>
</evidence>
<feature type="chain" id="PRO_5014766251" evidence="2">
    <location>
        <begin position="19"/>
        <end position="199"/>
    </location>
</feature>
<keyword evidence="4" id="KW-1185">Reference proteome</keyword>
<accession>A0A2L2T187</accession>
<dbReference type="EMBL" id="LN649232">
    <property type="protein sequence ID" value="CEI38829.1"/>
    <property type="molecule type" value="Genomic_DNA"/>
</dbReference>
<reference evidence="4" key="1">
    <citation type="submission" date="2014-10" db="EMBL/GenBank/DDBJ databases">
        <authorList>
            <person name="King R."/>
        </authorList>
    </citation>
    <scope>NUCLEOTIDE SEQUENCE [LARGE SCALE GENOMIC DNA]</scope>
    <source>
        <strain evidence="4">A3/5</strain>
    </source>
</reference>
<protein>
    <submittedName>
        <fullName evidence="3">Uncharacterized protein</fullName>
    </submittedName>
</protein>
<name>A0A2L2T187_9HYPO</name>
<sequence>MKTIQTLPVAMLLSGVIAGEFPSMPGMGMKGEEMSAPTKPPATTGGSMGGNSNNCPPAVPVTVTEPVYITVTDRLNHVVNTCIECPMAPEAPPPPAVPVPPPQATSPVPEAPAPPAPEGPQPPSPPGGESGPPSPAEESGLSPPKETGPSTSPEKPIVPPLSGPSQTPVGPPAIPVAAGTRETWSLGALVLAGVFALAL</sequence>
<proteinExistence type="predicted"/>
<keyword evidence="2" id="KW-0732">Signal</keyword>
<evidence type="ECO:0000313" key="3">
    <source>
        <dbReference type="EMBL" id="CEI38829.1"/>
    </source>
</evidence>
<feature type="region of interest" description="Disordered" evidence="1">
    <location>
        <begin position="30"/>
        <end position="57"/>
    </location>
</feature>
<feature type="compositionally biased region" description="Pro residues" evidence="1">
    <location>
        <begin position="94"/>
        <end position="126"/>
    </location>
</feature>
<dbReference type="AlphaFoldDB" id="A0A2L2T187"/>
<evidence type="ECO:0000256" key="2">
    <source>
        <dbReference type="SAM" id="SignalP"/>
    </source>
</evidence>
<dbReference type="Proteomes" id="UP000245910">
    <property type="component" value="Chromosome IIII"/>
</dbReference>
<feature type="region of interest" description="Disordered" evidence="1">
    <location>
        <begin position="94"/>
        <end position="176"/>
    </location>
</feature>
<evidence type="ECO:0000313" key="4">
    <source>
        <dbReference type="Proteomes" id="UP000245910"/>
    </source>
</evidence>
<organism evidence="3 4">
    <name type="scientific">Fusarium venenatum</name>
    <dbReference type="NCBI Taxonomy" id="56646"/>
    <lineage>
        <taxon>Eukaryota</taxon>
        <taxon>Fungi</taxon>
        <taxon>Dikarya</taxon>
        <taxon>Ascomycota</taxon>
        <taxon>Pezizomycotina</taxon>
        <taxon>Sordariomycetes</taxon>
        <taxon>Hypocreomycetidae</taxon>
        <taxon>Hypocreales</taxon>
        <taxon>Nectriaceae</taxon>
        <taxon>Fusarium</taxon>
    </lineage>
</organism>
<feature type="signal peptide" evidence="2">
    <location>
        <begin position="1"/>
        <end position="18"/>
    </location>
</feature>
<dbReference type="STRING" id="56646.A0A2L2T187"/>